<protein>
    <recommendedName>
        <fullName evidence="5">P27 protein</fullName>
    </recommendedName>
</protein>
<keyword evidence="4" id="KW-1185">Reference proteome</keyword>
<dbReference type="OrthoDB" id="255809at2759"/>
<evidence type="ECO:0000313" key="3">
    <source>
        <dbReference type="EMBL" id="CAD2218956.1"/>
    </source>
</evidence>
<keyword evidence="2" id="KW-1133">Transmembrane helix</keyword>
<feature type="region of interest" description="Disordered" evidence="1">
    <location>
        <begin position="222"/>
        <end position="241"/>
    </location>
</feature>
<proteinExistence type="predicted"/>
<reference evidence="3 4" key="1">
    <citation type="submission" date="2020-08" db="EMBL/GenBank/DDBJ databases">
        <authorList>
            <person name="Newling K."/>
            <person name="Davey J."/>
            <person name="Forrester S."/>
        </authorList>
    </citation>
    <scope>NUCLEOTIDE SEQUENCE [LARGE SCALE GENOMIC DNA]</scope>
    <source>
        <strain evidence="4">Crithidia deanei Carvalho (ATCC PRA-265)</strain>
    </source>
</reference>
<evidence type="ECO:0000256" key="2">
    <source>
        <dbReference type="SAM" id="Phobius"/>
    </source>
</evidence>
<accession>S9VCL3</accession>
<dbReference type="VEuPathDB" id="TriTrypDB:ADEAN_000644900"/>
<sequence length="241" mass="27945">MSRATNKICAGAARSSIVDHGVYVKPMSGNPYLFTTHDGSSTAFQQGFVAKPINWLYRFRYNYLPAGMQTGFFSRNPYGRYVHWLEVSTIEKMRLQLMTVESIPFSFWSIALLLYTSWFTYRLAFLHPDITLYNIGLWVTKPWVQQNRFNKKVELDQTIYRWVHRVPELMIEDPLRDIHKMQVAANDPYYEYVKGLGRESELLLRRSEKSGGAGDILPIQMKHEDNHGHNPGFMSPSSPAK</sequence>
<evidence type="ECO:0000256" key="1">
    <source>
        <dbReference type="SAM" id="MobiDB-lite"/>
    </source>
</evidence>
<evidence type="ECO:0008006" key="5">
    <source>
        <dbReference type="Google" id="ProtNLM"/>
    </source>
</evidence>
<name>S9VCL3_9TRYP</name>
<dbReference type="AlphaFoldDB" id="S9VCL3"/>
<dbReference type="EMBL" id="LR877156">
    <property type="protein sequence ID" value="CAD2218956.1"/>
    <property type="molecule type" value="Genomic_DNA"/>
</dbReference>
<feature type="transmembrane region" description="Helical" evidence="2">
    <location>
        <begin position="102"/>
        <end position="121"/>
    </location>
</feature>
<gene>
    <name evidence="3" type="ORF">ADEAN_000644900</name>
</gene>
<keyword evidence="2" id="KW-0812">Transmembrane</keyword>
<evidence type="ECO:0000313" key="4">
    <source>
        <dbReference type="Proteomes" id="UP000515908"/>
    </source>
</evidence>
<dbReference type="Proteomes" id="UP000515908">
    <property type="component" value="Chromosome 12"/>
</dbReference>
<keyword evidence="2" id="KW-0472">Membrane</keyword>
<organism evidence="3 4">
    <name type="scientific">Angomonas deanei</name>
    <dbReference type="NCBI Taxonomy" id="59799"/>
    <lineage>
        <taxon>Eukaryota</taxon>
        <taxon>Discoba</taxon>
        <taxon>Euglenozoa</taxon>
        <taxon>Kinetoplastea</taxon>
        <taxon>Metakinetoplastina</taxon>
        <taxon>Trypanosomatida</taxon>
        <taxon>Trypanosomatidae</taxon>
        <taxon>Strigomonadinae</taxon>
        <taxon>Angomonas</taxon>
    </lineage>
</organism>